<dbReference type="EMBL" id="REGN01000002">
    <property type="protein sequence ID" value="RNA45253.1"/>
    <property type="molecule type" value="Genomic_DNA"/>
</dbReference>
<keyword evidence="2" id="KW-1185">Reference proteome</keyword>
<protein>
    <submittedName>
        <fullName evidence="1">Uncharacterized protein</fullName>
    </submittedName>
</protein>
<evidence type="ECO:0000313" key="2">
    <source>
        <dbReference type="Proteomes" id="UP000276133"/>
    </source>
</evidence>
<dbReference type="Proteomes" id="UP000276133">
    <property type="component" value="Unassembled WGS sequence"/>
</dbReference>
<evidence type="ECO:0000313" key="1">
    <source>
        <dbReference type="EMBL" id="RNA45253.1"/>
    </source>
</evidence>
<name>A0A3M7TAW4_BRAPC</name>
<comment type="caution">
    <text evidence="1">The sequence shown here is derived from an EMBL/GenBank/DDBJ whole genome shotgun (WGS) entry which is preliminary data.</text>
</comment>
<accession>A0A3M7TAW4</accession>
<dbReference type="AlphaFoldDB" id="A0A3M7TAW4"/>
<sequence>MCEKHVLRIKHTHGKANTAGTKGYEQSSFNQTIRYNLIGRPISKLHPMCIFGFWGACAFFSSEAMAFIRVDTFSIKFELNGKNYTRLASSLKKKINRLKKLKI</sequence>
<gene>
    <name evidence="1" type="ORF">BpHYR1_000282</name>
</gene>
<reference evidence="1 2" key="1">
    <citation type="journal article" date="2018" name="Sci. Rep.">
        <title>Genomic signatures of local adaptation to the degree of environmental predictability in rotifers.</title>
        <authorList>
            <person name="Franch-Gras L."/>
            <person name="Hahn C."/>
            <person name="Garcia-Roger E.M."/>
            <person name="Carmona M.J."/>
            <person name="Serra M."/>
            <person name="Gomez A."/>
        </authorList>
    </citation>
    <scope>NUCLEOTIDE SEQUENCE [LARGE SCALE GENOMIC DNA]</scope>
    <source>
        <strain evidence="1">HYR1</strain>
    </source>
</reference>
<proteinExistence type="predicted"/>
<organism evidence="1 2">
    <name type="scientific">Brachionus plicatilis</name>
    <name type="common">Marine rotifer</name>
    <name type="synonym">Brachionus muelleri</name>
    <dbReference type="NCBI Taxonomy" id="10195"/>
    <lineage>
        <taxon>Eukaryota</taxon>
        <taxon>Metazoa</taxon>
        <taxon>Spiralia</taxon>
        <taxon>Gnathifera</taxon>
        <taxon>Rotifera</taxon>
        <taxon>Eurotatoria</taxon>
        <taxon>Monogononta</taxon>
        <taxon>Pseudotrocha</taxon>
        <taxon>Ploima</taxon>
        <taxon>Brachionidae</taxon>
        <taxon>Brachionus</taxon>
    </lineage>
</organism>